<accession>A0ABV0JJB3</accession>
<name>A0ABV0JJB3_9CYAN</name>
<dbReference type="EMBL" id="JAMPKK010000004">
    <property type="protein sequence ID" value="MEP0863522.1"/>
    <property type="molecule type" value="Genomic_DNA"/>
</dbReference>
<dbReference type="InterPro" id="IPR025067">
    <property type="entry name" value="DUF4079"/>
</dbReference>
<keyword evidence="1" id="KW-1133">Transmembrane helix</keyword>
<evidence type="ECO:0000256" key="1">
    <source>
        <dbReference type="SAM" id="Phobius"/>
    </source>
</evidence>
<keyword evidence="1" id="KW-0472">Membrane</keyword>
<evidence type="ECO:0000313" key="2">
    <source>
        <dbReference type="EMBL" id="MEP0863522.1"/>
    </source>
</evidence>
<gene>
    <name evidence="2" type="ORF">NDI37_03460</name>
</gene>
<keyword evidence="3" id="KW-1185">Reference proteome</keyword>
<dbReference type="RefSeq" id="WP_190422102.1">
    <property type="nucleotide sequence ID" value="NZ_JAMPKK010000004.1"/>
</dbReference>
<feature type="transmembrane region" description="Helical" evidence="1">
    <location>
        <begin position="12"/>
        <end position="31"/>
    </location>
</feature>
<feature type="transmembrane region" description="Helical" evidence="1">
    <location>
        <begin position="52"/>
        <end position="71"/>
    </location>
</feature>
<feature type="transmembrane region" description="Helical" evidence="1">
    <location>
        <begin position="122"/>
        <end position="142"/>
    </location>
</feature>
<evidence type="ECO:0000313" key="3">
    <source>
        <dbReference type="Proteomes" id="UP001442494"/>
    </source>
</evidence>
<comment type="caution">
    <text evidence="2">The sequence shown here is derived from an EMBL/GenBank/DDBJ whole genome shotgun (WGS) entry which is preliminary data.</text>
</comment>
<proteinExistence type="predicted"/>
<protein>
    <submittedName>
        <fullName evidence="2">DUF4079 family protein</fullName>
    </submittedName>
</protein>
<organism evidence="2 3">
    <name type="scientific">Funiculus sociatus GB2-A5</name>
    <dbReference type="NCBI Taxonomy" id="2933946"/>
    <lineage>
        <taxon>Bacteria</taxon>
        <taxon>Bacillati</taxon>
        <taxon>Cyanobacteriota</taxon>
        <taxon>Cyanophyceae</taxon>
        <taxon>Coleofasciculales</taxon>
        <taxon>Coleofasciculaceae</taxon>
        <taxon>Funiculus</taxon>
    </lineage>
</organism>
<dbReference type="Pfam" id="PF13301">
    <property type="entry name" value="DUF4079"/>
    <property type="match status" value="1"/>
</dbReference>
<keyword evidence="1" id="KW-0812">Transmembrane</keyword>
<feature type="transmembrane region" description="Helical" evidence="1">
    <location>
        <begin position="91"/>
        <end position="110"/>
    </location>
</feature>
<dbReference type="Proteomes" id="UP001442494">
    <property type="component" value="Unassembled WGS sequence"/>
</dbReference>
<reference evidence="2 3" key="1">
    <citation type="submission" date="2022-04" db="EMBL/GenBank/DDBJ databases">
        <title>Positive selection, recombination, and allopatry shape intraspecific diversity of widespread and dominant cyanobacteria.</title>
        <authorList>
            <person name="Wei J."/>
            <person name="Shu W."/>
            <person name="Hu C."/>
        </authorList>
    </citation>
    <scope>NUCLEOTIDE SEQUENCE [LARGE SCALE GENOMIC DNA]</scope>
    <source>
        <strain evidence="2 3">GB2-A5</strain>
    </source>
</reference>
<sequence length="147" mass="15860">MTFNWLSLVHPVSGVAAIALAATAATYGWRYRNARLGKSGLDVMETFNLQKIHKKVGIGFLAISIGVWLLGWVTTAEFTLDDLLTGSPHNLVGLAVVILVITSATVILRFRRTSWASSVHLTLNGLVLLLLTVQLLSGLGLVNQLLP</sequence>